<dbReference type="Proteomes" id="UP000679749">
    <property type="component" value="Unassembled WGS sequence"/>
</dbReference>
<keyword evidence="6 8" id="KW-1133">Transmembrane helix</keyword>
<evidence type="ECO:0000256" key="5">
    <source>
        <dbReference type="ARBA" id="ARBA00022692"/>
    </source>
</evidence>
<evidence type="ECO:0000256" key="4">
    <source>
        <dbReference type="ARBA" id="ARBA00022544"/>
    </source>
</evidence>
<evidence type="ECO:0000256" key="1">
    <source>
        <dbReference type="ARBA" id="ARBA00004141"/>
    </source>
</evidence>
<proteinExistence type="inferred from homology"/>
<keyword evidence="10" id="KW-1185">Reference proteome</keyword>
<keyword evidence="5 8" id="KW-0812">Transmembrane</keyword>
<keyword evidence="7 8" id="KW-0472">Membrane</keyword>
<evidence type="ECO:0000256" key="7">
    <source>
        <dbReference type="ARBA" id="ARBA00023136"/>
    </source>
</evidence>
<comment type="similarity">
    <text evidence="2">Belongs to the amino acid-polyamine-organocation (APC) superfamily. Spore germination protein (SGP) (TC 2.A.3.9) family.</text>
</comment>
<comment type="caution">
    <text evidence="9">The sequence shown here is derived from an EMBL/GenBank/DDBJ whole genome shotgun (WGS) entry which is preliminary data.</text>
</comment>
<sequence length="375" mass="41854">MLEQGKISPVQMALLMIPAIIATVLLLVPSITAKHAHHDLWLSPIWACGTGFFVVFLSYKLNKLFPEKTIIEYSEHALGKILGKLVGGIFLFFYFHATGIMVREYGEFVSGAALFHTPMAVIIGTMVLVCSFAVLGGLEVMGRASEIIVPVVILLYILLFILLIKDLEVKNLFPIMEKGIRPSLMGSIVPQSWYSEFILVSFLLPYVTNQKKGFKWGLIAVFIVLFLMVLTNIMALLLFGNLTSSLTYPVMVAARYISIADFLEHLESIVMAIWIAGTFIKITVFYYVLALGTAQWLKLSDYRPIVLPIGFLILLQGLWAARDLQELSHFLATSGAIYILSIQVVLPFILLLCASIRKKLGQRKGNKQNETPVNH</sequence>
<feature type="transmembrane region" description="Helical" evidence="8">
    <location>
        <begin position="184"/>
        <end position="204"/>
    </location>
</feature>
<keyword evidence="4" id="KW-0309">Germination</keyword>
<name>A0A942U103_9BACI</name>
<feature type="transmembrane region" description="Helical" evidence="8">
    <location>
        <begin position="147"/>
        <end position="164"/>
    </location>
</feature>
<evidence type="ECO:0000256" key="6">
    <source>
        <dbReference type="ARBA" id="ARBA00022989"/>
    </source>
</evidence>
<feature type="transmembrane region" description="Helical" evidence="8">
    <location>
        <begin position="327"/>
        <end position="354"/>
    </location>
</feature>
<dbReference type="EMBL" id="JAGYPF010000001">
    <property type="protein sequence ID" value="MBS4210908.1"/>
    <property type="molecule type" value="Genomic_DNA"/>
</dbReference>
<dbReference type="NCBIfam" id="TIGR00912">
    <property type="entry name" value="2A0309"/>
    <property type="match status" value="1"/>
</dbReference>
<dbReference type="Pfam" id="PF03845">
    <property type="entry name" value="Spore_permease"/>
    <property type="match status" value="1"/>
</dbReference>
<evidence type="ECO:0000313" key="10">
    <source>
        <dbReference type="Proteomes" id="UP000679749"/>
    </source>
</evidence>
<dbReference type="InterPro" id="IPR004761">
    <property type="entry name" value="Spore_GerAB"/>
</dbReference>
<dbReference type="PANTHER" id="PTHR34975">
    <property type="entry name" value="SPORE GERMINATION PROTEIN A2"/>
    <property type="match status" value="1"/>
</dbReference>
<accession>A0A942U103</accession>
<evidence type="ECO:0000256" key="8">
    <source>
        <dbReference type="SAM" id="Phobius"/>
    </source>
</evidence>
<feature type="transmembrane region" description="Helical" evidence="8">
    <location>
        <begin position="43"/>
        <end position="61"/>
    </location>
</feature>
<gene>
    <name evidence="9" type="ORF">KHA99_00415</name>
</gene>
<feature type="transmembrane region" description="Helical" evidence="8">
    <location>
        <begin position="114"/>
        <end position="135"/>
    </location>
</feature>
<evidence type="ECO:0000313" key="9">
    <source>
        <dbReference type="EMBL" id="MBS4210908.1"/>
    </source>
</evidence>
<feature type="transmembrane region" description="Helical" evidence="8">
    <location>
        <begin position="81"/>
        <end position="102"/>
    </location>
</feature>
<dbReference type="PANTHER" id="PTHR34975:SF2">
    <property type="entry name" value="SPORE GERMINATION PROTEIN A2"/>
    <property type="match status" value="1"/>
</dbReference>
<keyword evidence="3" id="KW-0813">Transport</keyword>
<protein>
    <submittedName>
        <fullName evidence="9">Endospore germination permease</fullName>
    </submittedName>
</protein>
<feature type="transmembrane region" description="Helical" evidence="8">
    <location>
        <begin position="302"/>
        <end position="321"/>
    </location>
</feature>
<feature type="transmembrane region" description="Helical" evidence="8">
    <location>
        <begin position="269"/>
        <end position="290"/>
    </location>
</feature>
<comment type="subcellular location">
    <subcellularLocation>
        <location evidence="1">Membrane</location>
        <topology evidence="1">Multi-pass membrane protein</topology>
    </subcellularLocation>
</comment>
<feature type="transmembrane region" description="Helical" evidence="8">
    <location>
        <begin position="12"/>
        <end position="31"/>
    </location>
</feature>
<reference evidence="9" key="1">
    <citation type="submission" date="2021-05" db="EMBL/GenBank/DDBJ databases">
        <title>Novel Bacillus species.</title>
        <authorList>
            <person name="Liu G."/>
        </authorList>
    </citation>
    <scope>NUCLEOTIDE SEQUENCE</scope>
    <source>
        <strain evidence="9">FJAT-49825</strain>
    </source>
</reference>
<feature type="transmembrane region" description="Helical" evidence="8">
    <location>
        <begin position="216"/>
        <end position="239"/>
    </location>
</feature>
<organism evidence="9 10">
    <name type="scientific">Neobacillus rhizophilus</name>
    <dbReference type="NCBI Taxonomy" id="2833579"/>
    <lineage>
        <taxon>Bacteria</taxon>
        <taxon>Bacillati</taxon>
        <taxon>Bacillota</taxon>
        <taxon>Bacilli</taxon>
        <taxon>Bacillales</taxon>
        <taxon>Bacillaceae</taxon>
        <taxon>Neobacillus</taxon>
    </lineage>
</organism>
<dbReference type="GO" id="GO:0016020">
    <property type="term" value="C:membrane"/>
    <property type="evidence" value="ECO:0007669"/>
    <property type="project" value="UniProtKB-SubCell"/>
</dbReference>
<evidence type="ECO:0000256" key="3">
    <source>
        <dbReference type="ARBA" id="ARBA00022448"/>
    </source>
</evidence>
<dbReference type="AlphaFoldDB" id="A0A942U103"/>
<dbReference type="GO" id="GO:0009847">
    <property type="term" value="P:spore germination"/>
    <property type="evidence" value="ECO:0007669"/>
    <property type="project" value="InterPro"/>
</dbReference>
<evidence type="ECO:0000256" key="2">
    <source>
        <dbReference type="ARBA" id="ARBA00007998"/>
    </source>
</evidence>
<dbReference type="RefSeq" id="WP_213115465.1">
    <property type="nucleotide sequence ID" value="NZ_JAGYPF010000001.1"/>
</dbReference>